<dbReference type="InterPro" id="IPR018619">
    <property type="entry name" value="Hyccin"/>
</dbReference>
<dbReference type="KEGG" id="vde:111248342"/>
<dbReference type="Proteomes" id="UP000594260">
    <property type="component" value="Unplaced"/>
</dbReference>
<dbReference type="Pfam" id="PF09790">
    <property type="entry name" value="Hyccin"/>
    <property type="match status" value="1"/>
</dbReference>
<dbReference type="GeneID" id="111248342"/>
<dbReference type="OMA" id="SIYHEXF"/>
<organism evidence="7 8">
    <name type="scientific">Varroa destructor</name>
    <name type="common">Honeybee mite</name>
    <dbReference type="NCBI Taxonomy" id="109461"/>
    <lineage>
        <taxon>Eukaryota</taxon>
        <taxon>Metazoa</taxon>
        <taxon>Ecdysozoa</taxon>
        <taxon>Arthropoda</taxon>
        <taxon>Chelicerata</taxon>
        <taxon>Arachnida</taxon>
        <taxon>Acari</taxon>
        <taxon>Parasitiformes</taxon>
        <taxon>Mesostigmata</taxon>
        <taxon>Gamasina</taxon>
        <taxon>Dermanyssoidea</taxon>
        <taxon>Varroidae</taxon>
        <taxon>Varroa</taxon>
    </lineage>
</organism>
<comment type="similarity">
    <text evidence="6">Belongs to the Hyccin family.</text>
</comment>
<name>A0A7M7JRU8_VARDE</name>
<evidence type="ECO:0000256" key="6">
    <source>
        <dbReference type="ARBA" id="ARBA00034482"/>
    </source>
</evidence>
<dbReference type="CTD" id="37019"/>
<keyword evidence="3" id="KW-1003">Cell membrane</keyword>
<dbReference type="GO" id="GO:0005886">
    <property type="term" value="C:plasma membrane"/>
    <property type="evidence" value="ECO:0007669"/>
    <property type="project" value="UniProtKB-SubCell"/>
</dbReference>
<evidence type="ECO:0000256" key="5">
    <source>
        <dbReference type="ARBA" id="ARBA00023136"/>
    </source>
</evidence>
<dbReference type="RefSeq" id="XP_022656258.1">
    <property type="nucleotide sequence ID" value="XM_022800523.1"/>
</dbReference>
<dbReference type="GO" id="GO:0072659">
    <property type="term" value="P:protein localization to plasma membrane"/>
    <property type="evidence" value="ECO:0007669"/>
    <property type="project" value="TreeGrafter"/>
</dbReference>
<evidence type="ECO:0008006" key="9">
    <source>
        <dbReference type="Google" id="ProtNLM"/>
    </source>
</evidence>
<evidence type="ECO:0000313" key="8">
    <source>
        <dbReference type="Proteomes" id="UP000594260"/>
    </source>
</evidence>
<evidence type="ECO:0000256" key="1">
    <source>
        <dbReference type="ARBA" id="ARBA00004236"/>
    </source>
</evidence>
<sequence>MGKLKDTVSEFLTEAGKSSAAAVTLCQQDSVVKALFQTLEDASLYAIFLESICELLFRFCRSELEELQRFSSYFIPTALALYLRLNRHPAARAIDLSHLEVYLLAAYNIETCDTEGKEIVHSFTVPALHKPSIYHESMMPPASAALTENALSRLEQGLHDARVVIGPFQEAVRISRDNVHRISALLMRVYNANISYMPGASREATLRGAQKVISQRCPRIELSSEYLLEVLHCAYFSMFNGQYVLGNETVSLIRTRARQSLLAEVCLVANAMRQSLLDSKDSAKSTQQPMGIRVTVNSSFKNLTKNVLTNASFRTRKLSDESAGEEEVPGGAAIRAASGAGAVGVSKREAYKAQLHETLGSIDESIEISQVHIDTEGSSVGIHKSNSTSSGKVRKGSLVLVDSTEGTVSNANGTTTANSTNV</sequence>
<keyword evidence="4" id="KW-0963">Cytoplasm</keyword>
<evidence type="ECO:0000256" key="4">
    <source>
        <dbReference type="ARBA" id="ARBA00022490"/>
    </source>
</evidence>
<keyword evidence="8" id="KW-1185">Reference proteome</keyword>
<dbReference type="AlphaFoldDB" id="A0A7M7JRU8"/>
<dbReference type="PANTHER" id="PTHR31220">
    <property type="entry name" value="HYCCIN RELATED"/>
    <property type="match status" value="1"/>
</dbReference>
<dbReference type="GO" id="GO:0005829">
    <property type="term" value="C:cytosol"/>
    <property type="evidence" value="ECO:0007669"/>
    <property type="project" value="UniProtKB-SubCell"/>
</dbReference>
<dbReference type="GO" id="GO:0046854">
    <property type="term" value="P:phosphatidylinositol phosphate biosynthetic process"/>
    <property type="evidence" value="ECO:0007669"/>
    <property type="project" value="TreeGrafter"/>
</dbReference>
<accession>A0A7M7JRU8</accession>
<keyword evidence="5" id="KW-0472">Membrane</keyword>
<comment type="subcellular location">
    <subcellularLocation>
        <location evidence="1">Cell membrane</location>
    </subcellularLocation>
    <subcellularLocation>
        <location evidence="2">Cytoplasm</location>
        <location evidence="2">Cytosol</location>
    </subcellularLocation>
</comment>
<dbReference type="FunCoup" id="A0A7M7JRU8">
    <property type="interactions" value="771"/>
</dbReference>
<evidence type="ECO:0000313" key="7">
    <source>
        <dbReference type="EnsemblMetazoa" id="XP_022656258"/>
    </source>
</evidence>
<reference evidence="7" key="1">
    <citation type="submission" date="2021-01" db="UniProtKB">
        <authorList>
            <consortium name="EnsemblMetazoa"/>
        </authorList>
    </citation>
    <scope>IDENTIFICATION</scope>
</reference>
<evidence type="ECO:0000256" key="3">
    <source>
        <dbReference type="ARBA" id="ARBA00022475"/>
    </source>
</evidence>
<dbReference type="InParanoid" id="A0A7M7JRU8"/>
<dbReference type="PANTHER" id="PTHR31220:SF1">
    <property type="entry name" value="GH21176P"/>
    <property type="match status" value="1"/>
</dbReference>
<proteinExistence type="inferred from homology"/>
<evidence type="ECO:0000256" key="2">
    <source>
        <dbReference type="ARBA" id="ARBA00004514"/>
    </source>
</evidence>
<protein>
    <recommendedName>
        <fullName evidence="9">Hyccin</fullName>
    </recommendedName>
</protein>
<dbReference type="OrthoDB" id="18937at2759"/>
<dbReference type="EnsemblMetazoa" id="XM_022800523">
    <property type="protein sequence ID" value="XP_022656258"/>
    <property type="gene ID" value="LOC111248342"/>
</dbReference>